<sequence length="81" mass="9395">MGECKHEFMPARNIRIHNAVVCVKCQKFADAIALEKRVKELEGYTKCSRCGDYFNKKDLSRVLAHEECPVMSVNYESKRIK</sequence>
<proteinExistence type="predicted"/>
<organism evidence="1">
    <name type="scientific">marine sediment metagenome</name>
    <dbReference type="NCBI Taxonomy" id="412755"/>
    <lineage>
        <taxon>unclassified sequences</taxon>
        <taxon>metagenomes</taxon>
        <taxon>ecological metagenomes</taxon>
    </lineage>
</organism>
<protein>
    <submittedName>
        <fullName evidence="1">Uncharacterized protein</fullName>
    </submittedName>
</protein>
<gene>
    <name evidence="1" type="ORF">LCGC14_3061280</name>
</gene>
<evidence type="ECO:0000313" key="1">
    <source>
        <dbReference type="EMBL" id="KKK56763.1"/>
    </source>
</evidence>
<accession>A0A0F8WJD4</accession>
<dbReference type="EMBL" id="LAZR01064827">
    <property type="protein sequence ID" value="KKK56763.1"/>
    <property type="molecule type" value="Genomic_DNA"/>
</dbReference>
<reference evidence="1" key="1">
    <citation type="journal article" date="2015" name="Nature">
        <title>Complex archaea that bridge the gap between prokaryotes and eukaryotes.</title>
        <authorList>
            <person name="Spang A."/>
            <person name="Saw J.H."/>
            <person name="Jorgensen S.L."/>
            <person name="Zaremba-Niedzwiedzka K."/>
            <person name="Martijn J."/>
            <person name="Lind A.E."/>
            <person name="van Eijk R."/>
            <person name="Schleper C."/>
            <person name="Guy L."/>
            <person name="Ettema T.J."/>
        </authorList>
    </citation>
    <scope>NUCLEOTIDE SEQUENCE</scope>
</reference>
<comment type="caution">
    <text evidence="1">The sequence shown here is derived from an EMBL/GenBank/DDBJ whole genome shotgun (WGS) entry which is preliminary data.</text>
</comment>
<dbReference type="AlphaFoldDB" id="A0A0F8WJD4"/>
<name>A0A0F8WJD4_9ZZZZ</name>